<dbReference type="RefSeq" id="WP_204913508.1">
    <property type="nucleotide sequence ID" value="NZ_BAAAYR010000004.1"/>
</dbReference>
<dbReference type="Pfam" id="PF00196">
    <property type="entry name" value="GerE"/>
    <property type="match status" value="1"/>
</dbReference>
<dbReference type="Pfam" id="PF00072">
    <property type="entry name" value="Response_reg"/>
    <property type="match status" value="1"/>
</dbReference>
<reference evidence="9" key="1">
    <citation type="journal article" date="2019" name="Int. J. Syst. Evol. Microbiol.">
        <title>The Global Catalogue of Microorganisms (GCM) 10K type strain sequencing project: providing services to taxonomists for standard genome sequencing and annotation.</title>
        <authorList>
            <consortium name="The Broad Institute Genomics Platform"/>
            <consortium name="The Broad Institute Genome Sequencing Center for Infectious Disease"/>
            <person name="Wu L."/>
            <person name="Ma J."/>
        </authorList>
    </citation>
    <scope>NUCLEOTIDE SEQUENCE [LARGE SCALE GENOMIC DNA]</scope>
    <source>
        <strain evidence="9">JCM 16540</strain>
    </source>
</reference>
<dbReference type="InterPro" id="IPR039420">
    <property type="entry name" value="WalR-like"/>
</dbReference>
<dbReference type="Gene3D" id="3.40.50.2300">
    <property type="match status" value="1"/>
</dbReference>
<dbReference type="InterPro" id="IPR058245">
    <property type="entry name" value="NreC/VraR/RcsB-like_REC"/>
</dbReference>
<evidence type="ECO:0000256" key="3">
    <source>
        <dbReference type="ARBA" id="ARBA00023125"/>
    </source>
</evidence>
<keyword evidence="2" id="KW-0805">Transcription regulation</keyword>
<dbReference type="EMBL" id="BAAAYR010000004">
    <property type="protein sequence ID" value="GAA3572065.1"/>
    <property type="molecule type" value="Genomic_DNA"/>
</dbReference>
<dbReference type="PROSITE" id="PS50043">
    <property type="entry name" value="HTH_LUXR_2"/>
    <property type="match status" value="1"/>
</dbReference>
<dbReference type="InterPro" id="IPR000792">
    <property type="entry name" value="Tscrpt_reg_LuxR_C"/>
</dbReference>
<dbReference type="PRINTS" id="PR00038">
    <property type="entry name" value="HTHLUXR"/>
</dbReference>
<feature type="modified residue" description="4-aspartylphosphate" evidence="5">
    <location>
        <position position="52"/>
    </location>
</feature>
<dbReference type="SMART" id="SM00421">
    <property type="entry name" value="HTH_LUXR"/>
    <property type="match status" value="1"/>
</dbReference>
<evidence type="ECO:0000259" key="6">
    <source>
        <dbReference type="PROSITE" id="PS50043"/>
    </source>
</evidence>
<dbReference type="InterPro" id="IPR016032">
    <property type="entry name" value="Sig_transdc_resp-reg_C-effctor"/>
</dbReference>
<evidence type="ECO:0000256" key="1">
    <source>
        <dbReference type="ARBA" id="ARBA00022553"/>
    </source>
</evidence>
<dbReference type="PANTHER" id="PTHR43214:SF24">
    <property type="entry name" value="TRANSCRIPTIONAL REGULATORY PROTEIN NARL-RELATED"/>
    <property type="match status" value="1"/>
</dbReference>
<dbReference type="Proteomes" id="UP001500767">
    <property type="component" value="Unassembled WGS sequence"/>
</dbReference>
<organism evidence="8 9">
    <name type="scientific">Microlunatus spumicola</name>
    <dbReference type="NCBI Taxonomy" id="81499"/>
    <lineage>
        <taxon>Bacteria</taxon>
        <taxon>Bacillati</taxon>
        <taxon>Actinomycetota</taxon>
        <taxon>Actinomycetes</taxon>
        <taxon>Propionibacteriales</taxon>
        <taxon>Propionibacteriaceae</taxon>
        <taxon>Microlunatus</taxon>
    </lineage>
</organism>
<feature type="domain" description="HTH luxR-type" evidence="6">
    <location>
        <begin position="145"/>
        <end position="215"/>
    </location>
</feature>
<accession>A0ABP6XSU0</accession>
<evidence type="ECO:0000313" key="8">
    <source>
        <dbReference type="EMBL" id="GAA3572065.1"/>
    </source>
</evidence>
<evidence type="ECO:0000256" key="4">
    <source>
        <dbReference type="ARBA" id="ARBA00023163"/>
    </source>
</evidence>
<dbReference type="PROSITE" id="PS50110">
    <property type="entry name" value="RESPONSE_REGULATORY"/>
    <property type="match status" value="1"/>
</dbReference>
<keyword evidence="9" id="KW-1185">Reference proteome</keyword>
<evidence type="ECO:0000313" key="9">
    <source>
        <dbReference type="Proteomes" id="UP001500767"/>
    </source>
</evidence>
<evidence type="ECO:0000259" key="7">
    <source>
        <dbReference type="PROSITE" id="PS50110"/>
    </source>
</evidence>
<keyword evidence="4" id="KW-0804">Transcription</keyword>
<feature type="domain" description="Response regulatory" evidence="7">
    <location>
        <begin position="2"/>
        <end position="122"/>
    </location>
</feature>
<evidence type="ECO:0000256" key="2">
    <source>
        <dbReference type="ARBA" id="ARBA00023015"/>
    </source>
</evidence>
<protein>
    <submittedName>
        <fullName evidence="8">Response regulator</fullName>
    </submittedName>
</protein>
<keyword evidence="3" id="KW-0238">DNA-binding</keyword>
<name>A0ABP6XSU0_9ACTN</name>
<evidence type="ECO:0000256" key="5">
    <source>
        <dbReference type="PROSITE-ProRule" id="PRU00169"/>
    </source>
</evidence>
<proteinExistence type="predicted"/>
<dbReference type="InterPro" id="IPR001789">
    <property type="entry name" value="Sig_transdc_resp-reg_receiver"/>
</dbReference>
<sequence length="215" mass="23007">MRVVIAEDESLLRQGLVLMMEAAGFDVVATAATAPGLLEAVGRGRPDVVLTDLRMPPSLADDGLRAAIRIRTEHPGTGVVVLSQFVQRRYAVELIGSNPAGVGYLLKQRVADVDQFTADVRRVAEGATALDPDVVEVMLARVSRADSAVERLTGRQRQVLALIAEGRTNAAIAGRLGVSERGVVAHISNIYAELGLPDGADDHRRVLAVLRYLAR</sequence>
<dbReference type="CDD" id="cd06170">
    <property type="entry name" value="LuxR_C_like"/>
    <property type="match status" value="1"/>
</dbReference>
<dbReference type="SMART" id="SM00448">
    <property type="entry name" value="REC"/>
    <property type="match status" value="1"/>
</dbReference>
<keyword evidence="1 5" id="KW-0597">Phosphoprotein</keyword>
<dbReference type="PANTHER" id="PTHR43214">
    <property type="entry name" value="TWO-COMPONENT RESPONSE REGULATOR"/>
    <property type="match status" value="1"/>
</dbReference>
<comment type="caution">
    <text evidence="8">The sequence shown here is derived from an EMBL/GenBank/DDBJ whole genome shotgun (WGS) entry which is preliminary data.</text>
</comment>
<dbReference type="InterPro" id="IPR011006">
    <property type="entry name" value="CheY-like_superfamily"/>
</dbReference>
<dbReference type="SUPFAM" id="SSF52172">
    <property type="entry name" value="CheY-like"/>
    <property type="match status" value="1"/>
</dbReference>
<gene>
    <name evidence="8" type="ORF">GCM10022197_30930</name>
</gene>
<dbReference type="CDD" id="cd17535">
    <property type="entry name" value="REC_NarL-like"/>
    <property type="match status" value="1"/>
</dbReference>
<dbReference type="SUPFAM" id="SSF46894">
    <property type="entry name" value="C-terminal effector domain of the bipartite response regulators"/>
    <property type="match status" value="1"/>
</dbReference>